<accession>A0A8H5ZJ22</accession>
<evidence type="ECO:0000256" key="1">
    <source>
        <dbReference type="SAM" id="MobiDB-lite"/>
    </source>
</evidence>
<name>A0A8H5ZJ22_COCSA</name>
<proteinExistence type="predicted"/>
<gene>
    <name evidence="3" type="ORF">GGP41_002446</name>
</gene>
<dbReference type="Proteomes" id="UP000624244">
    <property type="component" value="Unassembled WGS sequence"/>
</dbReference>
<comment type="caution">
    <text evidence="3">The sequence shown here is derived from an EMBL/GenBank/DDBJ whole genome shotgun (WGS) entry which is preliminary data.</text>
</comment>
<protein>
    <recommendedName>
        <fullName evidence="2">Probable double zinc ribbon domain-containing protein</fullName>
    </recommendedName>
</protein>
<dbReference type="OMA" id="KWRCCKC"/>
<reference evidence="3" key="1">
    <citation type="submission" date="2019-11" db="EMBL/GenBank/DDBJ databases">
        <title>Bipolaris sorokiniana Genome sequencing.</title>
        <authorList>
            <person name="Wang H."/>
        </authorList>
    </citation>
    <scope>NUCLEOTIDE SEQUENCE</scope>
</reference>
<feature type="compositionally biased region" description="Polar residues" evidence="1">
    <location>
        <begin position="38"/>
        <end position="54"/>
    </location>
</feature>
<evidence type="ECO:0000313" key="3">
    <source>
        <dbReference type="EMBL" id="KAF5850177.1"/>
    </source>
</evidence>
<feature type="region of interest" description="Disordered" evidence="1">
    <location>
        <begin position="1"/>
        <end position="60"/>
    </location>
</feature>
<evidence type="ECO:0000259" key="2">
    <source>
        <dbReference type="Pfam" id="PF26652"/>
    </source>
</evidence>
<feature type="compositionally biased region" description="Polar residues" evidence="1">
    <location>
        <begin position="1"/>
        <end position="22"/>
    </location>
</feature>
<organism evidence="3 4">
    <name type="scientific">Cochliobolus sativus</name>
    <name type="common">Common root rot and spot blotch fungus</name>
    <name type="synonym">Bipolaris sorokiniana</name>
    <dbReference type="NCBI Taxonomy" id="45130"/>
    <lineage>
        <taxon>Eukaryota</taxon>
        <taxon>Fungi</taxon>
        <taxon>Dikarya</taxon>
        <taxon>Ascomycota</taxon>
        <taxon>Pezizomycotina</taxon>
        <taxon>Dothideomycetes</taxon>
        <taxon>Pleosporomycetidae</taxon>
        <taxon>Pleosporales</taxon>
        <taxon>Pleosporineae</taxon>
        <taxon>Pleosporaceae</taxon>
        <taxon>Bipolaris</taxon>
    </lineage>
</organism>
<dbReference type="AlphaFoldDB" id="A0A8H5ZJ22"/>
<evidence type="ECO:0000313" key="4">
    <source>
        <dbReference type="Proteomes" id="UP000624244"/>
    </source>
</evidence>
<dbReference type="EMBL" id="WNKQ01000007">
    <property type="protein sequence ID" value="KAF5850177.1"/>
    <property type="molecule type" value="Genomic_DNA"/>
</dbReference>
<feature type="domain" description="Probable double zinc ribbon" evidence="2">
    <location>
        <begin position="164"/>
        <end position="251"/>
    </location>
</feature>
<sequence>MDPPQTCSVNSDSPPRSSQETMRPNKKGFHQKEEERQSPTLDLTNISSSATGASGLTKDEEDLQIQERTTGSSENERYAGLMNPFDMMEGSFKYARLPLTQKIPGSVTRGRVMAASRLRRFKTQQPSLRGRSKYTETPAELVPGPPANTLTFVVEEDKLSSPIGKWCCCKCGSSHDVYSVANGQHPVNALNCNCMHGSCSKCTLEGLIKQFVPMIEPEVVHLSEDKNKAVRFGVFCDGCGQSWRAQKVHDDTNKKAAVKAALTRISAIPGRLNKRDPHPLKNVRASRSMDHLLHPRTPCATMATSKSVLNLRALSNEMQKEHGKQAELVSVRFTGIKCDCGMTTDSNSLCFQIVDPPKDFYRVQFMKQMAGRRLAGFGTTPEDKARGHGTPILVLRGYIRHPNPLMSNPVS</sequence>
<dbReference type="InterPro" id="IPR058253">
    <property type="entry name" value="Zn_ribbon_double"/>
</dbReference>
<dbReference type="Pfam" id="PF26652">
    <property type="entry name" value="Zn_ribbon_double"/>
    <property type="match status" value="1"/>
</dbReference>